<dbReference type="Gene3D" id="1.20.1250.20">
    <property type="entry name" value="MFS general substrate transporter like domains"/>
    <property type="match status" value="1"/>
</dbReference>
<evidence type="ECO:0000313" key="7">
    <source>
        <dbReference type="EMBL" id="KAJ4426138.1"/>
    </source>
</evidence>
<dbReference type="PANTHER" id="PTHR48021:SF47">
    <property type="entry name" value="GH17672P"/>
    <property type="match status" value="1"/>
</dbReference>
<keyword evidence="3 5" id="KW-1133">Transmembrane helix</keyword>
<feature type="transmembrane region" description="Helical" evidence="5">
    <location>
        <begin position="303"/>
        <end position="323"/>
    </location>
</feature>
<dbReference type="PANTHER" id="PTHR48021">
    <property type="match status" value="1"/>
</dbReference>
<feature type="transmembrane region" description="Helical" evidence="5">
    <location>
        <begin position="156"/>
        <end position="177"/>
    </location>
</feature>
<dbReference type="InterPro" id="IPR003663">
    <property type="entry name" value="Sugar/inositol_transpt"/>
</dbReference>
<feature type="transmembrane region" description="Helical" evidence="5">
    <location>
        <begin position="121"/>
        <end position="144"/>
    </location>
</feature>
<comment type="subcellular location">
    <subcellularLocation>
        <location evidence="1">Membrane</location>
        <topology evidence="1">Multi-pass membrane protein</topology>
    </subcellularLocation>
</comment>
<evidence type="ECO:0000313" key="8">
    <source>
        <dbReference type="Proteomes" id="UP001148838"/>
    </source>
</evidence>
<feature type="transmembrane region" description="Helical" evidence="5">
    <location>
        <begin position="330"/>
        <end position="352"/>
    </location>
</feature>
<feature type="transmembrane region" description="Helical" evidence="5">
    <location>
        <begin position="97"/>
        <end position="115"/>
    </location>
</feature>
<keyword evidence="2 5" id="KW-0812">Transmembrane</keyword>
<evidence type="ECO:0000256" key="2">
    <source>
        <dbReference type="ARBA" id="ARBA00022692"/>
    </source>
</evidence>
<dbReference type="EMBL" id="JAJSOF020000040">
    <property type="protein sequence ID" value="KAJ4426138.1"/>
    <property type="molecule type" value="Genomic_DNA"/>
</dbReference>
<proteinExistence type="predicted"/>
<dbReference type="Proteomes" id="UP001148838">
    <property type="component" value="Unassembled WGS sequence"/>
</dbReference>
<evidence type="ECO:0000256" key="5">
    <source>
        <dbReference type="SAM" id="Phobius"/>
    </source>
</evidence>
<dbReference type="InterPro" id="IPR036259">
    <property type="entry name" value="MFS_trans_sf"/>
</dbReference>
<evidence type="ECO:0000259" key="6">
    <source>
        <dbReference type="PROSITE" id="PS50850"/>
    </source>
</evidence>
<dbReference type="InterPro" id="IPR050549">
    <property type="entry name" value="MFS_Trehalose_Transporter"/>
</dbReference>
<dbReference type="SUPFAM" id="SSF103473">
    <property type="entry name" value="MFS general substrate transporter"/>
    <property type="match status" value="1"/>
</dbReference>
<gene>
    <name evidence="7" type="ORF">ANN_26947</name>
</gene>
<keyword evidence="8" id="KW-1185">Reference proteome</keyword>
<accession>A0ABQ8RWT2</accession>
<keyword evidence="4 5" id="KW-0472">Membrane</keyword>
<dbReference type="InterPro" id="IPR020846">
    <property type="entry name" value="MFS_dom"/>
</dbReference>
<evidence type="ECO:0000256" key="1">
    <source>
        <dbReference type="ARBA" id="ARBA00004141"/>
    </source>
</evidence>
<dbReference type="InterPro" id="IPR005828">
    <property type="entry name" value="MFS_sugar_transport-like"/>
</dbReference>
<sequence length="491" mass="53902">MRKLRITTVDDSQSKRWKSKLRQLGATCVANLIALSFGVTMAWAIPSLPLLKSGNPPLDGRNITVEEESLLASLVFLGAVAGSPVFSFISQNYGRKIAGYATVIPFIIGWLPVVFTESLYLFYVFRFISGVAAGGVTAFCPMYVGEIAEDSIRGALGALRTPIGNVAFIFYCGIAPYMTIRDMGIICLILPLVFVFGFYWLPESPLYLVRRQKHLEAMNSLLWLRGGNVQAAEMEIMKLTVVVKESATKSVSIKQIMSSRATRRGLIICIVLAASQQLSGLSVVLTYAVSIFELAGSTVSPNIATVILASVQFFGAFASSVFTDLLGRRILIISSQIVVSISLIILGIYFFLQEKMYDMSSYGLIPIICLAFYVFSLSVGLMSVTFTIMSEVFSPEARGIATTVTTMIVWIMAFLSTQFYANIVDVLGIYGCYWLFAGICISCTVFTIFKVPETKNRSLQSILRELNGDDVKSDVETVGANATNTEEKDRY</sequence>
<comment type="caution">
    <text evidence="7">The sequence shown here is derived from an EMBL/GenBank/DDBJ whole genome shotgun (WGS) entry which is preliminary data.</text>
</comment>
<reference evidence="7 8" key="1">
    <citation type="journal article" date="2022" name="Allergy">
        <title>Genome assembly and annotation of Periplaneta americana reveal a comprehensive cockroach allergen profile.</title>
        <authorList>
            <person name="Wang L."/>
            <person name="Xiong Q."/>
            <person name="Saelim N."/>
            <person name="Wang L."/>
            <person name="Nong W."/>
            <person name="Wan A.T."/>
            <person name="Shi M."/>
            <person name="Liu X."/>
            <person name="Cao Q."/>
            <person name="Hui J.H.L."/>
            <person name="Sookrung N."/>
            <person name="Leung T.F."/>
            <person name="Tungtrongchitr A."/>
            <person name="Tsui S.K.W."/>
        </authorList>
    </citation>
    <scope>NUCLEOTIDE SEQUENCE [LARGE SCALE GENOMIC DNA]</scope>
    <source>
        <strain evidence="7">PWHHKU_190912</strain>
    </source>
</reference>
<dbReference type="Pfam" id="PF00083">
    <property type="entry name" value="Sugar_tr"/>
    <property type="match status" value="1"/>
</dbReference>
<feature type="transmembrane region" description="Helical" evidence="5">
    <location>
        <begin position="427"/>
        <end position="449"/>
    </location>
</feature>
<feature type="domain" description="Major facilitator superfamily (MFS) profile" evidence="6">
    <location>
        <begin position="1"/>
        <end position="455"/>
    </location>
</feature>
<feature type="transmembrane region" description="Helical" evidence="5">
    <location>
        <begin position="70"/>
        <end position="90"/>
    </location>
</feature>
<feature type="transmembrane region" description="Helical" evidence="5">
    <location>
        <begin position="183"/>
        <end position="201"/>
    </location>
</feature>
<evidence type="ECO:0000256" key="3">
    <source>
        <dbReference type="ARBA" id="ARBA00022989"/>
    </source>
</evidence>
<dbReference type="PROSITE" id="PS50850">
    <property type="entry name" value="MFS"/>
    <property type="match status" value="1"/>
</dbReference>
<feature type="transmembrane region" description="Helical" evidence="5">
    <location>
        <begin position="364"/>
        <end position="388"/>
    </location>
</feature>
<dbReference type="PRINTS" id="PR00171">
    <property type="entry name" value="SUGRTRNSPORT"/>
</dbReference>
<feature type="transmembrane region" description="Helical" evidence="5">
    <location>
        <begin position="21"/>
        <end position="45"/>
    </location>
</feature>
<dbReference type="PROSITE" id="PS00217">
    <property type="entry name" value="SUGAR_TRANSPORT_2"/>
    <property type="match status" value="1"/>
</dbReference>
<organism evidence="7 8">
    <name type="scientific">Periplaneta americana</name>
    <name type="common">American cockroach</name>
    <name type="synonym">Blatta americana</name>
    <dbReference type="NCBI Taxonomy" id="6978"/>
    <lineage>
        <taxon>Eukaryota</taxon>
        <taxon>Metazoa</taxon>
        <taxon>Ecdysozoa</taxon>
        <taxon>Arthropoda</taxon>
        <taxon>Hexapoda</taxon>
        <taxon>Insecta</taxon>
        <taxon>Pterygota</taxon>
        <taxon>Neoptera</taxon>
        <taxon>Polyneoptera</taxon>
        <taxon>Dictyoptera</taxon>
        <taxon>Blattodea</taxon>
        <taxon>Blattoidea</taxon>
        <taxon>Blattidae</taxon>
        <taxon>Blattinae</taxon>
        <taxon>Periplaneta</taxon>
    </lineage>
</organism>
<feature type="transmembrane region" description="Helical" evidence="5">
    <location>
        <begin position="265"/>
        <end position="291"/>
    </location>
</feature>
<feature type="transmembrane region" description="Helical" evidence="5">
    <location>
        <begin position="400"/>
        <end position="421"/>
    </location>
</feature>
<protein>
    <recommendedName>
        <fullName evidence="6">Major facilitator superfamily (MFS) profile domain-containing protein</fullName>
    </recommendedName>
</protein>
<dbReference type="InterPro" id="IPR005829">
    <property type="entry name" value="Sugar_transporter_CS"/>
</dbReference>
<name>A0ABQ8RWT2_PERAM</name>
<evidence type="ECO:0000256" key="4">
    <source>
        <dbReference type="ARBA" id="ARBA00023136"/>
    </source>
</evidence>